<protein>
    <submittedName>
        <fullName evidence="2">Uncharacterized protein</fullName>
    </submittedName>
</protein>
<keyword evidence="1" id="KW-0472">Membrane</keyword>
<evidence type="ECO:0000313" key="2">
    <source>
        <dbReference type="EMBL" id="KGE65737.1"/>
    </source>
</evidence>
<gene>
    <name evidence="2" type="ORF">K814_0122345</name>
</gene>
<proteinExistence type="predicted"/>
<feature type="transmembrane region" description="Helical" evidence="1">
    <location>
        <begin position="101"/>
        <end position="120"/>
    </location>
</feature>
<evidence type="ECO:0000256" key="1">
    <source>
        <dbReference type="SAM" id="Phobius"/>
    </source>
</evidence>
<feature type="transmembrane region" description="Helical" evidence="1">
    <location>
        <begin position="6"/>
        <end position="25"/>
    </location>
</feature>
<accession>A0A0A1YZ48</accession>
<sequence>MSFFLVFTIVHFAGAFVVLGIGFFAEYTKLDEVESYFRQNEMVCGNKRFWSRNRWIDRQYRMMLIAELLSDSKRHLRAGVVSEAELASVPLSLKRWVVWPYYLGFIWLIATAVWVFWRWWCDIPIP</sequence>
<dbReference type="AlphaFoldDB" id="A0A0A1YZ48"/>
<keyword evidence="1" id="KW-1133">Transmembrane helix</keyword>
<evidence type="ECO:0000313" key="3">
    <source>
        <dbReference type="Proteomes" id="UP000030060"/>
    </source>
</evidence>
<organism evidence="2 3">
    <name type="scientific">Pseudomonas fluorescens LMG 5329</name>
    <dbReference type="NCBI Taxonomy" id="1324332"/>
    <lineage>
        <taxon>Bacteria</taxon>
        <taxon>Pseudomonadati</taxon>
        <taxon>Pseudomonadota</taxon>
        <taxon>Gammaproteobacteria</taxon>
        <taxon>Pseudomonadales</taxon>
        <taxon>Pseudomonadaceae</taxon>
        <taxon>Pseudomonas</taxon>
    </lineage>
</organism>
<dbReference type="RefSeq" id="WP_038849060.1">
    <property type="nucleotide sequence ID" value="NZ_ASGY01000170.1"/>
</dbReference>
<dbReference type="OrthoDB" id="7004700at2"/>
<reference evidence="2 3" key="1">
    <citation type="journal article" date="2013" name="Genome Announc.">
        <title>Draft Genome Sequence of Pseudomonas fluorescens LMG 5329, a White Line-Inducing Principle-Producing Bioindicator for the Mushroom Pathogen Pseudomonas tolaasii.</title>
        <authorList>
            <person name="Ghequire M.G."/>
            <person name="Rokni-Zadeh H."/>
            <person name="Zarrineh P."/>
            <person name="De Mot R."/>
        </authorList>
    </citation>
    <scope>NUCLEOTIDE SEQUENCE [LARGE SCALE GENOMIC DNA]</scope>
    <source>
        <strain evidence="2 3">LMG 5329</strain>
    </source>
</reference>
<name>A0A0A1YZ48_PSEFL</name>
<dbReference type="EMBL" id="ASGY01000170">
    <property type="protein sequence ID" value="KGE65737.1"/>
    <property type="molecule type" value="Genomic_DNA"/>
</dbReference>
<dbReference type="Proteomes" id="UP000030060">
    <property type="component" value="Unassembled WGS sequence"/>
</dbReference>
<keyword evidence="1" id="KW-0812">Transmembrane</keyword>
<comment type="caution">
    <text evidence="2">The sequence shown here is derived from an EMBL/GenBank/DDBJ whole genome shotgun (WGS) entry which is preliminary data.</text>
</comment>